<dbReference type="EMBL" id="LRVM01000002">
    <property type="protein sequence ID" value="KXL53792.1"/>
    <property type="molecule type" value="Genomic_DNA"/>
</dbReference>
<accession>A0A136WGZ0</accession>
<protein>
    <submittedName>
        <fullName evidence="1">Uncharacterized protein</fullName>
    </submittedName>
</protein>
<reference evidence="1 2" key="1">
    <citation type="submission" date="2016-01" db="EMBL/GenBank/DDBJ databases">
        <title>Genome sequence of Clostridium neopropionicum X4, DSM-3847.</title>
        <authorList>
            <person name="Poehlein A."/>
            <person name="Beck M.H."/>
            <person name="Bengelsdorf F.R."/>
            <person name="Daniel R."/>
            <person name="Duerre P."/>
        </authorList>
    </citation>
    <scope>NUCLEOTIDE SEQUENCE [LARGE SCALE GENOMIC DNA]</scope>
    <source>
        <strain evidence="1 2">DSM-3847</strain>
    </source>
</reference>
<organism evidence="1 2">
    <name type="scientific">Anaerotignum neopropionicum</name>
    <dbReference type="NCBI Taxonomy" id="36847"/>
    <lineage>
        <taxon>Bacteria</taxon>
        <taxon>Bacillati</taxon>
        <taxon>Bacillota</taxon>
        <taxon>Clostridia</taxon>
        <taxon>Lachnospirales</taxon>
        <taxon>Anaerotignaceae</taxon>
        <taxon>Anaerotignum</taxon>
    </lineage>
</organism>
<gene>
    <name evidence="1" type="ORF">CLNEO_10180</name>
</gene>
<comment type="caution">
    <text evidence="1">The sequence shown here is derived from an EMBL/GenBank/DDBJ whole genome shotgun (WGS) entry which is preliminary data.</text>
</comment>
<evidence type="ECO:0000313" key="1">
    <source>
        <dbReference type="EMBL" id="KXL53792.1"/>
    </source>
</evidence>
<dbReference type="Proteomes" id="UP000070539">
    <property type="component" value="Unassembled WGS sequence"/>
</dbReference>
<proteinExistence type="predicted"/>
<sequence>MKKLNEQQGLTVENEMIEFANLGDEVVVTALDRLVVLTKAKMTALDMVKTIATLAEVAQNLLATLVKNCGTCEDCGHCEEMDTENIKLPDYMLETAGIPKDAKLIAYAEEDSGIVRVEQAEYDHDIADIPEDIRELLSNYGICMGELDALLVKGEFLHG</sequence>
<dbReference type="RefSeq" id="WP_066085557.1">
    <property type="nucleotide sequence ID" value="NZ_LRVM01000002.1"/>
</dbReference>
<dbReference type="STRING" id="36847.CLNEO_10180"/>
<name>A0A136WGZ0_9FIRM</name>
<dbReference type="OrthoDB" id="2054446at2"/>
<dbReference type="AlphaFoldDB" id="A0A136WGZ0"/>
<evidence type="ECO:0000313" key="2">
    <source>
        <dbReference type="Proteomes" id="UP000070539"/>
    </source>
</evidence>
<keyword evidence="2" id="KW-1185">Reference proteome</keyword>